<dbReference type="EMBL" id="KN833700">
    <property type="protein sequence ID" value="KIK26652.1"/>
    <property type="molecule type" value="Genomic_DNA"/>
</dbReference>
<dbReference type="SUPFAM" id="SSF53254">
    <property type="entry name" value="Phosphoglycerate mutase-like"/>
    <property type="match status" value="1"/>
</dbReference>
<dbReference type="InterPro" id="IPR050645">
    <property type="entry name" value="Histidine_acid_phosphatase"/>
</dbReference>
<evidence type="ECO:0000256" key="1">
    <source>
        <dbReference type="SAM" id="MobiDB-lite"/>
    </source>
</evidence>
<dbReference type="Proteomes" id="UP000054018">
    <property type="component" value="Unassembled WGS sequence"/>
</dbReference>
<dbReference type="Gene3D" id="3.40.50.1240">
    <property type="entry name" value="Phosphoglycerate mutase-like"/>
    <property type="match status" value="1"/>
</dbReference>
<accession>A0A0C9ZWP8</accession>
<dbReference type="GO" id="GO:0016791">
    <property type="term" value="F:phosphatase activity"/>
    <property type="evidence" value="ECO:0007669"/>
    <property type="project" value="TreeGrafter"/>
</dbReference>
<organism evidence="3 4">
    <name type="scientific">Pisolithus microcarpus 441</name>
    <dbReference type="NCBI Taxonomy" id="765257"/>
    <lineage>
        <taxon>Eukaryota</taxon>
        <taxon>Fungi</taxon>
        <taxon>Dikarya</taxon>
        <taxon>Basidiomycota</taxon>
        <taxon>Agaricomycotina</taxon>
        <taxon>Agaricomycetes</taxon>
        <taxon>Agaricomycetidae</taxon>
        <taxon>Boletales</taxon>
        <taxon>Sclerodermatineae</taxon>
        <taxon>Pisolithaceae</taxon>
        <taxon>Pisolithus</taxon>
    </lineage>
</organism>
<dbReference type="PANTHER" id="PTHR11567">
    <property type="entry name" value="ACID PHOSPHATASE-RELATED"/>
    <property type="match status" value="1"/>
</dbReference>
<reference evidence="4" key="2">
    <citation type="submission" date="2015-01" db="EMBL/GenBank/DDBJ databases">
        <title>Evolutionary Origins and Diversification of the Mycorrhizal Mutualists.</title>
        <authorList>
            <consortium name="DOE Joint Genome Institute"/>
            <consortium name="Mycorrhizal Genomics Consortium"/>
            <person name="Kohler A."/>
            <person name="Kuo A."/>
            <person name="Nagy L.G."/>
            <person name="Floudas D."/>
            <person name="Copeland A."/>
            <person name="Barry K.W."/>
            <person name="Cichocki N."/>
            <person name="Veneault-Fourrey C."/>
            <person name="LaButti K."/>
            <person name="Lindquist E.A."/>
            <person name="Lipzen A."/>
            <person name="Lundell T."/>
            <person name="Morin E."/>
            <person name="Murat C."/>
            <person name="Riley R."/>
            <person name="Ohm R."/>
            <person name="Sun H."/>
            <person name="Tunlid A."/>
            <person name="Henrissat B."/>
            <person name="Grigoriev I.V."/>
            <person name="Hibbett D.S."/>
            <person name="Martin F."/>
        </authorList>
    </citation>
    <scope>NUCLEOTIDE SEQUENCE [LARGE SCALE GENOMIC DNA]</scope>
    <source>
        <strain evidence="4">441</strain>
    </source>
</reference>
<evidence type="ECO:0000313" key="4">
    <source>
        <dbReference type="Proteomes" id="UP000054018"/>
    </source>
</evidence>
<dbReference type="HOGENOM" id="CLU_023111_2_1_1"/>
<feature type="transmembrane region" description="Helical" evidence="2">
    <location>
        <begin position="405"/>
        <end position="428"/>
    </location>
</feature>
<keyword evidence="2" id="KW-1133">Transmembrane helix</keyword>
<keyword evidence="2" id="KW-0812">Transmembrane</keyword>
<keyword evidence="4" id="KW-1185">Reference proteome</keyword>
<dbReference type="PANTHER" id="PTHR11567:SF142">
    <property type="entry name" value="PHOSPHOGLYCERATE MUTASE-LIKE PROTEIN"/>
    <property type="match status" value="1"/>
</dbReference>
<proteinExistence type="predicted"/>
<gene>
    <name evidence="3" type="ORF">PISMIDRAFT_28310</name>
</gene>
<dbReference type="STRING" id="765257.A0A0C9ZWP8"/>
<sequence length="468" mass="50434">MSGSTDNSPPVGVVLLVRHGDRMGFYQDPDTYTATATQITPLGNQQEYQLGTYLRSVYLNESSPSYIQGLSTGLFNQSQVFVQADLGGEAGVIYDSCVSLTQGLWPATTSNNITLANGTVITAPLNGYQVRTTTSVHGIDPNNNMTLEGFQNCSTFNTHTTAFYDSPEFQKMQSQSAAFLDLLPPYLGGRSTSLENMIYDYMNVNSIHNATFAAGLPPTFLPQAHALANWHEYNVFSDASLDGIGNIAGRAILPTVLNEFEAILDSTNPTKLFITAISYKPFLSLFNITGVAAANPQLAGIVDYASVVAFELRHPNGDPNEATVRFNFKNGSDPQFTTYNWMNATGDIKVTSLYNALWNSAVNGTEDWCSICENTEVSSCAALTLAALQARAAALPPISPVGAGFLGAGMTIVLFGVALSSLLFFGLLKFKRPLSMGQKDREEDQVELSKTQGYADSVHPPSSVSRGH</sequence>
<dbReference type="OrthoDB" id="258392at2759"/>
<evidence type="ECO:0000256" key="2">
    <source>
        <dbReference type="SAM" id="Phobius"/>
    </source>
</evidence>
<reference evidence="3 4" key="1">
    <citation type="submission" date="2014-04" db="EMBL/GenBank/DDBJ databases">
        <authorList>
            <consortium name="DOE Joint Genome Institute"/>
            <person name="Kuo A."/>
            <person name="Kohler A."/>
            <person name="Costa M.D."/>
            <person name="Nagy L.G."/>
            <person name="Floudas D."/>
            <person name="Copeland A."/>
            <person name="Barry K.W."/>
            <person name="Cichocki N."/>
            <person name="Veneault-Fourrey C."/>
            <person name="LaButti K."/>
            <person name="Lindquist E.A."/>
            <person name="Lipzen A."/>
            <person name="Lundell T."/>
            <person name="Morin E."/>
            <person name="Murat C."/>
            <person name="Sun H."/>
            <person name="Tunlid A."/>
            <person name="Henrissat B."/>
            <person name="Grigoriev I.V."/>
            <person name="Hibbett D.S."/>
            <person name="Martin F."/>
            <person name="Nordberg H.P."/>
            <person name="Cantor M.N."/>
            <person name="Hua S.X."/>
        </authorList>
    </citation>
    <scope>NUCLEOTIDE SEQUENCE [LARGE SCALE GENOMIC DNA]</scope>
    <source>
        <strain evidence="3 4">441</strain>
    </source>
</reference>
<dbReference type="AlphaFoldDB" id="A0A0C9ZWP8"/>
<feature type="region of interest" description="Disordered" evidence="1">
    <location>
        <begin position="440"/>
        <end position="468"/>
    </location>
</feature>
<dbReference type="InterPro" id="IPR029033">
    <property type="entry name" value="His_PPase_superfam"/>
</dbReference>
<keyword evidence="2" id="KW-0472">Membrane</keyword>
<evidence type="ECO:0000313" key="3">
    <source>
        <dbReference type="EMBL" id="KIK26652.1"/>
    </source>
</evidence>
<name>A0A0C9ZWP8_9AGAM</name>
<protein>
    <submittedName>
        <fullName evidence="3">Unplaced genomic scaffold scaffold_16, whole genome shotgun sequence</fullName>
    </submittedName>
</protein>
<feature type="compositionally biased region" description="Polar residues" evidence="1">
    <location>
        <begin position="448"/>
        <end position="468"/>
    </location>
</feature>